<reference evidence="4 5" key="1">
    <citation type="submission" date="2019-08" db="EMBL/GenBank/DDBJ databases">
        <title>Actinomadura sp. nov. CYP1-5 isolated from mountain soil.</title>
        <authorList>
            <person name="Songsumanus A."/>
            <person name="Kuncharoen N."/>
            <person name="Kudo T."/>
            <person name="Yuki M."/>
            <person name="Igarashi Y."/>
            <person name="Tanasupawat S."/>
        </authorList>
    </citation>
    <scope>NUCLEOTIDE SEQUENCE [LARGE SCALE GENOMIC DNA]</scope>
    <source>
        <strain evidence="4 5">GKU157</strain>
    </source>
</reference>
<proteinExistence type="predicted"/>
<sequence length="195" mass="21288">MAGQPPTERADATRNRMKILRAAAAMIAERGAAELSLDEVAKAAEVGVATVYRKYRDRSQLIFALLDEQEREFQQAFINGPPPLGPGAPPGDRIHAFLHALVDRMETQVDLLLLAENTSSGRFRSVPYAVHHTHLSILLAQLIPEADSAYLADALLAPLSATLVSYQLKERGLSIDEVRAGLDDLLRLMGCPLSH</sequence>
<feature type="DNA-binding region" description="H-T-H motif" evidence="2">
    <location>
        <begin position="36"/>
        <end position="55"/>
    </location>
</feature>
<evidence type="ECO:0000259" key="3">
    <source>
        <dbReference type="PROSITE" id="PS50977"/>
    </source>
</evidence>
<keyword evidence="1 2" id="KW-0238">DNA-binding</keyword>
<dbReference type="Proteomes" id="UP000322634">
    <property type="component" value="Unassembled WGS sequence"/>
</dbReference>
<name>A0A5D0UEX7_9ACTN</name>
<evidence type="ECO:0000256" key="2">
    <source>
        <dbReference type="PROSITE-ProRule" id="PRU00335"/>
    </source>
</evidence>
<organism evidence="4 5">
    <name type="scientific">Actinomadura syzygii</name>
    <dbReference type="NCBI Taxonomy" id="1427538"/>
    <lineage>
        <taxon>Bacteria</taxon>
        <taxon>Bacillati</taxon>
        <taxon>Actinomycetota</taxon>
        <taxon>Actinomycetes</taxon>
        <taxon>Streptosporangiales</taxon>
        <taxon>Thermomonosporaceae</taxon>
        <taxon>Actinomadura</taxon>
    </lineage>
</organism>
<dbReference type="GO" id="GO:0000976">
    <property type="term" value="F:transcription cis-regulatory region binding"/>
    <property type="evidence" value="ECO:0007669"/>
    <property type="project" value="TreeGrafter"/>
</dbReference>
<evidence type="ECO:0000256" key="1">
    <source>
        <dbReference type="ARBA" id="ARBA00023125"/>
    </source>
</evidence>
<accession>A0A5D0UEX7</accession>
<comment type="caution">
    <text evidence="4">The sequence shown here is derived from an EMBL/GenBank/DDBJ whole genome shotgun (WGS) entry which is preliminary data.</text>
</comment>
<keyword evidence="5" id="KW-1185">Reference proteome</keyword>
<dbReference type="PROSITE" id="PS50977">
    <property type="entry name" value="HTH_TETR_2"/>
    <property type="match status" value="1"/>
</dbReference>
<dbReference type="GO" id="GO:0003700">
    <property type="term" value="F:DNA-binding transcription factor activity"/>
    <property type="evidence" value="ECO:0007669"/>
    <property type="project" value="TreeGrafter"/>
</dbReference>
<dbReference type="OrthoDB" id="5190841at2"/>
<evidence type="ECO:0000313" key="5">
    <source>
        <dbReference type="Proteomes" id="UP000322634"/>
    </source>
</evidence>
<dbReference type="AlphaFoldDB" id="A0A5D0UEX7"/>
<protein>
    <submittedName>
        <fullName evidence="4">TetR/AcrR family transcriptional regulator</fullName>
    </submittedName>
</protein>
<dbReference type="EMBL" id="VSFF01000004">
    <property type="protein sequence ID" value="TYC16143.1"/>
    <property type="molecule type" value="Genomic_DNA"/>
</dbReference>
<dbReference type="Gene3D" id="1.10.357.10">
    <property type="entry name" value="Tetracycline Repressor, domain 2"/>
    <property type="match status" value="1"/>
</dbReference>
<dbReference type="Pfam" id="PF00440">
    <property type="entry name" value="TetR_N"/>
    <property type="match status" value="1"/>
</dbReference>
<gene>
    <name evidence="4" type="ORF">FXF65_11605</name>
</gene>
<dbReference type="PANTHER" id="PTHR30055:SF209">
    <property type="entry name" value="POSSIBLE TRANSCRIPTIONAL REGULATORY PROTEIN (PROBABLY TETR-FAMILY)"/>
    <property type="match status" value="1"/>
</dbReference>
<dbReference type="PRINTS" id="PR00455">
    <property type="entry name" value="HTHTETR"/>
</dbReference>
<dbReference type="InterPro" id="IPR009057">
    <property type="entry name" value="Homeodomain-like_sf"/>
</dbReference>
<dbReference type="InterPro" id="IPR050109">
    <property type="entry name" value="HTH-type_TetR-like_transc_reg"/>
</dbReference>
<feature type="domain" description="HTH tetR-type" evidence="3">
    <location>
        <begin position="13"/>
        <end position="73"/>
    </location>
</feature>
<dbReference type="InterPro" id="IPR001647">
    <property type="entry name" value="HTH_TetR"/>
</dbReference>
<dbReference type="PANTHER" id="PTHR30055">
    <property type="entry name" value="HTH-TYPE TRANSCRIPTIONAL REGULATOR RUTR"/>
    <property type="match status" value="1"/>
</dbReference>
<evidence type="ECO:0000313" key="4">
    <source>
        <dbReference type="EMBL" id="TYC16143.1"/>
    </source>
</evidence>
<dbReference type="SUPFAM" id="SSF46689">
    <property type="entry name" value="Homeodomain-like"/>
    <property type="match status" value="1"/>
</dbReference>